<reference evidence="1 2" key="1">
    <citation type="submission" date="2019-06" db="EMBL/GenBank/DDBJ databases">
        <title>Genomic Encyclopedia of Type Strains, Phase IV (KMG-V): Genome sequencing to study the core and pangenomes of soil and plant-associated prokaryotes.</title>
        <authorList>
            <person name="Whitman W."/>
        </authorList>
    </citation>
    <scope>NUCLEOTIDE SEQUENCE [LARGE SCALE GENOMIC DNA]</scope>
    <source>
        <strain evidence="1 2">BR 11880</strain>
    </source>
</reference>
<proteinExistence type="predicted"/>
<accession>A0A560FM86</accession>
<dbReference type="Proteomes" id="UP000319859">
    <property type="component" value="Unassembled WGS sequence"/>
</dbReference>
<sequence length="101" mass="10512">MHPHEATGAPNPEPGMAAAVMAATPSTFDIPPPQSRSSVAPARQILDAVTRFRKMGCRNVSLTLTRSTDTILDVQAMLTLAGLASDVQPAGGGCSRLVLRS</sequence>
<evidence type="ECO:0000313" key="2">
    <source>
        <dbReference type="Proteomes" id="UP000319859"/>
    </source>
</evidence>
<protein>
    <submittedName>
        <fullName evidence="1">Uncharacterized protein</fullName>
    </submittedName>
</protein>
<organism evidence="1 2">
    <name type="scientific">Nitrospirillum amazonense</name>
    <dbReference type="NCBI Taxonomy" id="28077"/>
    <lineage>
        <taxon>Bacteria</taxon>
        <taxon>Pseudomonadati</taxon>
        <taxon>Pseudomonadota</taxon>
        <taxon>Alphaproteobacteria</taxon>
        <taxon>Rhodospirillales</taxon>
        <taxon>Azospirillaceae</taxon>
        <taxon>Nitrospirillum</taxon>
    </lineage>
</organism>
<dbReference type="AlphaFoldDB" id="A0A560FM86"/>
<comment type="caution">
    <text evidence="1">The sequence shown here is derived from an EMBL/GenBank/DDBJ whole genome shotgun (WGS) entry which is preliminary data.</text>
</comment>
<dbReference type="EMBL" id="VITN01000003">
    <property type="protein sequence ID" value="TWB22712.1"/>
    <property type="molecule type" value="Genomic_DNA"/>
</dbReference>
<evidence type="ECO:0000313" key="1">
    <source>
        <dbReference type="EMBL" id="TWB22712.1"/>
    </source>
</evidence>
<gene>
    <name evidence="1" type="ORF">FBZ89_103339</name>
</gene>
<name>A0A560FM86_9PROT</name>